<proteinExistence type="predicted"/>
<keyword evidence="1" id="KW-1133">Transmembrane helix</keyword>
<sequence>MQNVFMGAFVLAVVVQCVTVGVLLLQLWRFLRGNGPEPTALSGFDVLTGVALSGGATTVLQLLTSTWDDVSWSDTLLFSAVCGVATAGCMAWTRRAGHTRAQHVLLVVPLGFGMLAGASGVAF</sequence>
<feature type="transmembrane region" description="Helical" evidence="1">
    <location>
        <begin position="75"/>
        <end position="92"/>
    </location>
</feature>
<name>A0A7X0HJD3_9ACTN</name>
<evidence type="ECO:0000313" key="3">
    <source>
        <dbReference type="Proteomes" id="UP000540423"/>
    </source>
</evidence>
<evidence type="ECO:0000313" key="2">
    <source>
        <dbReference type="EMBL" id="MBB6438558.1"/>
    </source>
</evidence>
<accession>A0A7X0HJD3</accession>
<keyword evidence="1" id="KW-0812">Transmembrane</keyword>
<reference evidence="2 3" key="1">
    <citation type="submission" date="2020-08" db="EMBL/GenBank/DDBJ databases">
        <title>Genomic Encyclopedia of Type Strains, Phase IV (KMG-IV): sequencing the most valuable type-strain genomes for metagenomic binning, comparative biology and taxonomic classification.</title>
        <authorList>
            <person name="Goeker M."/>
        </authorList>
    </citation>
    <scope>NUCLEOTIDE SEQUENCE [LARGE SCALE GENOMIC DNA]</scope>
    <source>
        <strain evidence="2 3">DSM 40141</strain>
    </source>
</reference>
<comment type="caution">
    <text evidence="2">The sequence shown here is derived from an EMBL/GenBank/DDBJ whole genome shotgun (WGS) entry which is preliminary data.</text>
</comment>
<organism evidence="2 3">
    <name type="scientific">Streptomyces candidus</name>
    <dbReference type="NCBI Taxonomy" id="67283"/>
    <lineage>
        <taxon>Bacteria</taxon>
        <taxon>Bacillati</taxon>
        <taxon>Actinomycetota</taxon>
        <taxon>Actinomycetes</taxon>
        <taxon>Kitasatosporales</taxon>
        <taxon>Streptomycetaceae</taxon>
        <taxon>Streptomyces</taxon>
    </lineage>
</organism>
<gene>
    <name evidence="2" type="ORF">HNQ79_005070</name>
</gene>
<dbReference type="EMBL" id="JACHEM010000014">
    <property type="protein sequence ID" value="MBB6438558.1"/>
    <property type="molecule type" value="Genomic_DNA"/>
</dbReference>
<dbReference type="Proteomes" id="UP000540423">
    <property type="component" value="Unassembled WGS sequence"/>
</dbReference>
<dbReference type="AlphaFoldDB" id="A0A7X0HJD3"/>
<feature type="transmembrane region" description="Helical" evidence="1">
    <location>
        <begin position="104"/>
        <end position="122"/>
    </location>
</feature>
<keyword evidence="1" id="KW-0472">Membrane</keyword>
<evidence type="ECO:0000256" key="1">
    <source>
        <dbReference type="SAM" id="Phobius"/>
    </source>
</evidence>
<keyword evidence="3" id="KW-1185">Reference proteome</keyword>
<protein>
    <submittedName>
        <fullName evidence="2">Uncharacterized protein</fullName>
    </submittedName>
</protein>
<feature type="transmembrane region" description="Helical" evidence="1">
    <location>
        <begin position="6"/>
        <end position="28"/>
    </location>
</feature>
<dbReference type="RefSeq" id="WP_185034782.1">
    <property type="nucleotide sequence ID" value="NZ_BNBN01000006.1"/>
</dbReference>